<name>A0A9Q0UJS5_SALPP</name>
<organism evidence="2 3">
    <name type="scientific">Salix purpurea</name>
    <name type="common">Purple osier willow</name>
    <dbReference type="NCBI Taxonomy" id="77065"/>
    <lineage>
        <taxon>Eukaryota</taxon>
        <taxon>Viridiplantae</taxon>
        <taxon>Streptophyta</taxon>
        <taxon>Embryophyta</taxon>
        <taxon>Tracheophyta</taxon>
        <taxon>Spermatophyta</taxon>
        <taxon>Magnoliopsida</taxon>
        <taxon>eudicotyledons</taxon>
        <taxon>Gunneridae</taxon>
        <taxon>Pentapetalae</taxon>
        <taxon>rosids</taxon>
        <taxon>fabids</taxon>
        <taxon>Malpighiales</taxon>
        <taxon>Salicaceae</taxon>
        <taxon>Saliceae</taxon>
        <taxon>Salix</taxon>
    </lineage>
</organism>
<proteinExistence type="predicted"/>
<evidence type="ECO:0000313" key="3">
    <source>
        <dbReference type="Proteomes" id="UP001151532"/>
    </source>
</evidence>
<feature type="compositionally biased region" description="Acidic residues" evidence="1">
    <location>
        <begin position="64"/>
        <end position="79"/>
    </location>
</feature>
<protein>
    <submittedName>
        <fullName evidence="2">Uncharacterized protein</fullName>
    </submittedName>
</protein>
<evidence type="ECO:0000256" key="1">
    <source>
        <dbReference type="SAM" id="MobiDB-lite"/>
    </source>
</evidence>
<feature type="compositionally biased region" description="Acidic residues" evidence="1">
    <location>
        <begin position="96"/>
        <end position="112"/>
    </location>
</feature>
<feature type="region of interest" description="Disordered" evidence="1">
    <location>
        <begin position="1"/>
        <end position="136"/>
    </location>
</feature>
<reference evidence="2" key="1">
    <citation type="submission" date="2022-11" db="EMBL/GenBank/DDBJ databases">
        <authorList>
            <person name="Hyden B.L."/>
            <person name="Feng K."/>
            <person name="Yates T."/>
            <person name="Jawdy S."/>
            <person name="Smart L.B."/>
            <person name="Muchero W."/>
        </authorList>
    </citation>
    <scope>NUCLEOTIDE SEQUENCE</scope>
    <source>
        <tissue evidence="2">Shoot tip</tissue>
    </source>
</reference>
<evidence type="ECO:0000313" key="2">
    <source>
        <dbReference type="EMBL" id="KAJ6731286.1"/>
    </source>
</evidence>
<accession>A0A9Q0UJS5</accession>
<feature type="compositionally biased region" description="Polar residues" evidence="1">
    <location>
        <begin position="28"/>
        <end position="46"/>
    </location>
</feature>
<feature type="compositionally biased region" description="Low complexity" evidence="1">
    <location>
        <begin position="81"/>
        <end position="95"/>
    </location>
</feature>
<gene>
    <name evidence="2" type="ORF">OIU79_002592</name>
</gene>
<comment type="caution">
    <text evidence="2">The sequence shown here is derived from an EMBL/GenBank/DDBJ whole genome shotgun (WGS) entry which is preliminary data.</text>
</comment>
<sequence length="136" mass="14836">MAKKKQKKKSPNQKTPMQVKVILGIASPRNSVLIPTSPQSPLTVESESPPPSKDILKLKKPSYSEDEDDEACSENEDVEASVKSSSVQPSSSSDEFSGEDEDDEDSVDEESSSSELECNVHYHKDANSIVKQAVKP</sequence>
<dbReference type="AlphaFoldDB" id="A0A9Q0UJS5"/>
<dbReference type="Proteomes" id="UP001151532">
    <property type="component" value="Chromosome 18"/>
</dbReference>
<reference evidence="2" key="2">
    <citation type="journal article" date="2023" name="Int. J. Mol. Sci.">
        <title>De Novo Assembly and Annotation of 11 Diverse Shrub Willow (Salix) Genomes Reveals Novel Gene Organization in Sex-Linked Regions.</title>
        <authorList>
            <person name="Hyden B."/>
            <person name="Feng K."/>
            <person name="Yates T.B."/>
            <person name="Jawdy S."/>
            <person name="Cereghino C."/>
            <person name="Smart L.B."/>
            <person name="Muchero W."/>
        </authorList>
    </citation>
    <scope>NUCLEOTIDE SEQUENCE</scope>
    <source>
        <tissue evidence="2">Shoot tip</tissue>
    </source>
</reference>
<dbReference type="EMBL" id="JAPFFK010000012">
    <property type="protein sequence ID" value="KAJ6731286.1"/>
    <property type="molecule type" value="Genomic_DNA"/>
</dbReference>
<keyword evidence="3" id="KW-1185">Reference proteome</keyword>
<feature type="compositionally biased region" description="Basic residues" evidence="1">
    <location>
        <begin position="1"/>
        <end position="11"/>
    </location>
</feature>